<dbReference type="Proteomes" id="UP000237438">
    <property type="component" value="Unassembled WGS sequence"/>
</dbReference>
<evidence type="ECO:0000256" key="1">
    <source>
        <dbReference type="SAM" id="MobiDB-lite"/>
    </source>
</evidence>
<evidence type="ECO:0000313" key="2">
    <source>
        <dbReference type="EMBL" id="POS82225.1"/>
    </source>
</evidence>
<dbReference type="STRING" id="225359.A0A2S4PJM8"/>
<name>A0A2S4PJM8_9PEZI</name>
<dbReference type="OrthoDB" id="10451479at2759"/>
<evidence type="ECO:0000313" key="3">
    <source>
        <dbReference type="Proteomes" id="UP000237438"/>
    </source>
</evidence>
<keyword evidence="3" id="KW-1185">Reference proteome</keyword>
<comment type="caution">
    <text evidence="2">The sequence shown here is derived from an EMBL/GenBank/DDBJ whole genome shotgun (WGS) entry which is preliminary data.</text>
</comment>
<accession>A0A2S4PJM8</accession>
<protein>
    <submittedName>
        <fullName evidence="2">Uncharacterized protein</fullName>
    </submittedName>
</protein>
<dbReference type="EMBL" id="PEDP01003588">
    <property type="protein sequence ID" value="POS82225.1"/>
    <property type="molecule type" value="Genomic_DNA"/>
</dbReference>
<reference evidence="2 3" key="1">
    <citation type="submission" date="2017-10" db="EMBL/GenBank/DDBJ databases">
        <title>Development of genomic resources for the powdery mildew, Erysiphe pulchra.</title>
        <authorList>
            <person name="Wadl P.A."/>
            <person name="Mack B.M."/>
            <person name="Moore G."/>
            <person name="Beltz S.B."/>
        </authorList>
    </citation>
    <scope>NUCLEOTIDE SEQUENCE [LARGE SCALE GENOMIC DNA]</scope>
    <source>
        <strain evidence="2">Cflorida</strain>
    </source>
</reference>
<proteinExistence type="predicted"/>
<gene>
    <name evidence="2" type="ORF">EPUL_006458</name>
</gene>
<sequence>MSLMKFQEGEIEAMSILAARIERAICPQNLMNISAKQLYDHVLSVRDEGENTPWETAVRNLLTTKLTSTADNYCNEFLQHYLDTNSAAEKMPNPSAGSLSGDNKISFEVSAGLAGYLFVLGTDGIKWLDIWRQKKVYDTSNKYVSLDIMMSTLRQVAKGREGAAGQAQVATAPIGNRGNGDRASSVDPEALCSLCKHKIRNKHCFRQHPELRKQLKKNKGKAKASLGDMDEDTGPEEDRDRDYFALSAVARASSMKNKNRLLYDAGASHHFMRNKSDFVNLKKLFKPFGFDQAVRNSKLMYQGICLLQVGNLTLDLKNALYSPESSCNIISAV</sequence>
<organism evidence="2 3">
    <name type="scientific">Erysiphe pulchra</name>
    <dbReference type="NCBI Taxonomy" id="225359"/>
    <lineage>
        <taxon>Eukaryota</taxon>
        <taxon>Fungi</taxon>
        <taxon>Dikarya</taxon>
        <taxon>Ascomycota</taxon>
        <taxon>Pezizomycotina</taxon>
        <taxon>Leotiomycetes</taxon>
        <taxon>Erysiphales</taxon>
        <taxon>Erysiphaceae</taxon>
        <taxon>Erysiphe</taxon>
    </lineage>
</organism>
<dbReference type="AlphaFoldDB" id="A0A2S4PJM8"/>
<feature type="region of interest" description="Disordered" evidence="1">
    <location>
        <begin position="212"/>
        <end position="238"/>
    </location>
</feature>